<organism evidence="1 2">
    <name type="scientific">Shewanella canadensis</name>
    <dbReference type="NCBI Taxonomy" id="271096"/>
    <lineage>
        <taxon>Bacteria</taxon>
        <taxon>Pseudomonadati</taxon>
        <taxon>Pseudomonadota</taxon>
        <taxon>Gammaproteobacteria</taxon>
        <taxon>Alteromonadales</taxon>
        <taxon>Shewanellaceae</taxon>
        <taxon>Shewanella</taxon>
    </lineage>
</organism>
<dbReference type="OrthoDB" id="6259948at2"/>
<accession>A0A3S0IT83</accession>
<dbReference type="AlphaFoldDB" id="A0A3S0IT83"/>
<sequence>MINQWQVNSEQAYAELEFGPPVYKACVHCQSAIEIIPLLSGNPLGGTLWSDGFQETEQMPVQDLLGRCRHCNEIVSLVDLEPYPTPKVPSDNDDCSYVSLTLGDYEMLLQQLGDIAEEYHAYLRIKFWHQRNDQRRHSDTSMPLTAQEQQNLQQLLPLLDNVDAERLLKVEIYRQFGDFEQAKRVLSDPFDHRVSDVVQRLRQLVRDKNSRLEMIYSGEAARHSAAPCNATSTKPAFSGGGNDF</sequence>
<protein>
    <submittedName>
        <fullName evidence="1">Uncharacterized protein</fullName>
    </submittedName>
</protein>
<comment type="caution">
    <text evidence="1">The sequence shown here is derived from an EMBL/GenBank/DDBJ whole genome shotgun (WGS) entry which is preliminary data.</text>
</comment>
<evidence type="ECO:0000313" key="2">
    <source>
        <dbReference type="Proteomes" id="UP000267448"/>
    </source>
</evidence>
<reference evidence="1 2" key="1">
    <citation type="submission" date="2018-12" db="EMBL/GenBank/DDBJ databases">
        <authorList>
            <person name="Yu L."/>
        </authorList>
    </citation>
    <scope>NUCLEOTIDE SEQUENCE [LARGE SCALE GENOMIC DNA]</scope>
    <source>
        <strain evidence="1 2">HAW-EB2</strain>
    </source>
</reference>
<proteinExistence type="predicted"/>
<dbReference type="Proteomes" id="UP000267448">
    <property type="component" value="Unassembled WGS sequence"/>
</dbReference>
<dbReference type="EMBL" id="RXNU01000004">
    <property type="protein sequence ID" value="RTR39210.1"/>
    <property type="molecule type" value="Genomic_DNA"/>
</dbReference>
<evidence type="ECO:0000313" key="1">
    <source>
        <dbReference type="EMBL" id="RTR39210.1"/>
    </source>
</evidence>
<gene>
    <name evidence="1" type="ORF">EKG38_09845</name>
</gene>
<name>A0A3S0IT83_9GAMM</name>
<keyword evidence="2" id="KW-1185">Reference proteome</keyword>
<dbReference type="RefSeq" id="WP_126520078.1">
    <property type="nucleotide sequence ID" value="NZ_RXNU01000004.1"/>
</dbReference>